<feature type="transmembrane region" description="Helical" evidence="5">
    <location>
        <begin position="163"/>
        <end position="184"/>
    </location>
</feature>
<feature type="transmembrane region" description="Helical" evidence="5">
    <location>
        <begin position="125"/>
        <end position="148"/>
    </location>
</feature>
<evidence type="ECO:0000256" key="4">
    <source>
        <dbReference type="ARBA" id="ARBA00023136"/>
    </source>
</evidence>
<dbReference type="GeneID" id="5547487"/>
<dbReference type="RefSeq" id="XP_001647004.1">
    <property type="nucleotide sequence ID" value="XM_001646954.1"/>
</dbReference>
<evidence type="ECO:0000313" key="7">
    <source>
        <dbReference type="Proteomes" id="UP000000267"/>
    </source>
</evidence>
<proteinExistence type="predicted"/>
<dbReference type="HOGENOM" id="CLU_095775_0_0_1"/>
<feature type="transmembrane region" description="Helical" evidence="5">
    <location>
        <begin position="196"/>
        <end position="214"/>
    </location>
</feature>
<dbReference type="InterPro" id="IPR006603">
    <property type="entry name" value="PQ-loop_rpt"/>
</dbReference>
<keyword evidence="3 5" id="KW-1133">Transmembrane helix</keyword>
<dbReference type="Pfam" id="PF04193">
    <property type="entry name" value="PQ-loop"/>
    <property type="match status" value="1"/>
</dbReference>
<evidence type="ECO:0000256" key="3">
    <source>
        <dbReference type="ARBA" id="ARBA00022989"/>
    </source>
</evidence>
<evidence type="ECO:0000256" key="5">
    <source>
        <dbReference type="SAM" id="Phobius"/>
    </source>
</evidence>
<dbReference type="InParanoid" id="A7TEQ0"/>
<dbReference type="OrthoDB" id="75720at2759"/>
<feature type="transmembrane region" description="Helical" evidence="5">
    <location>
        <begin position="35"/>
        <end position="57"/>
    </location>
</feature>
<dbReference type="EMBL" id="DS480381">
    <property type="protein sequence ID" value="EDO19146.1"/>
    <property type="molecule type" value="Genomic_DNA"/>
</dbReference>
<feature type="transmembrane region" description="Helical" evidence="5">
    <location>
        <begin position="83"/>
        <end position="104"/>
    </location>
</feature>
<dbReference type="AlphaFoldDB" id="A7TEQ0"/>
<dbReference type="Proteomes" id="UP000000267">
    <property type="component" value="Unassembled WGS sequence"/>
</dbReference>
<keyword evidence="2 5" id="KW-0812">Transmembrane</keyword>
<gene>
    <name evidence="6" type="ORF">Kpol_1050p3</name>
</gene>
<comment type="subcellular location">
    <subcellularLocation>
        <location evidence="1">Membrane</location>
        <topology evidence="1">Multi-pass membrane protein</topology>
    </subcellularLocation>
</comment>
<dbReference type="FunCoup" id="A7TEQ0">
    <property type="interactions" value="20"/>
</dbReference>
<dbReference type="GO" id="GO:0016020">
    <property type="term" value="C:membrane"/>
    <property type="evidence" value="ECO:0007669"/>
    <property type="project" value="UniProtKB-SubCell"/>
</dbReference>
<accession>A7TEQ0</accession>
<name>A7TEQ0_VANPO</name>
<dbReference type="PhylomeDB" id="A7TEQ0"/>
<evidence type="ECO:0000256" key="2">
    <source>
        <dbReference type="ARBA" id="ARBA00022692"/>
    </source>
</evidence>
<evidence type="ECO:0000313" key="6">
    <source>
        <dbReference type="EMBL" id="EDO19146.1"/>
    </source>
</evidence>
<organism evidence="7">
    <name type="scientific">Vanderwaltozyma polyspora (strain ATCC 22028 / DSM 70294 / BCRC 21397 / CBS 2163 / NBRC 10782 / NRRL Y-8283 / UCD 57-17)</name>
    <name type="common">Kluyveromyces polysporus</name>
    <dbReference type="NCBI Taxonomy" id="436907"/>
    <lineage>
        <taxon>Eukaryota</taxon>
        <taxon>Fungi</taxon>
        <taxon>Dikarya</taxon>
        <taxon>Ascomycota</taxon>
        <taxon>Saccharomycotina</taxon>
        <taxon>Saccharomycetes</taxon>
        <taxon>Saccharomycetales</taxon>
        <taxon>Saccharomycetaceae</taxon>
        <taxon>Vanderwaltozyma</taxon>
    </lineage>
</organism>
<reference evidence="6 7" key="1">
    <citation type="journal article" date="2007" name="Proc. Natl. Acad. Sci. U.S.A.">
        <title>Independent sorting-out of thousands of duplicated gene pairs in two yeast species descended from a whole-genome duplication.</title>
        <authorList>
            <person name="Scannell D.R."/>
            <person name="Frank A.C."/>
            <person name="Conant G.C."/>
            <person name="Byrne K.P."/>
            <person name="Woolfit M."/>
            <person name="Wolfe K.H."/>
        </authorList>
    </citation>
    <scope>NUCLEOTIDE SEQUENCE [LARGE SCALE GENOMIC DNA]</scope>
    <source>
        <strain evidence="7">ATCC 22028 / DSM 70294 / BCRC 21397 / CBS 2163 / NBRC 10782 / NRRL Y-8283 / UCD 57-17</strain>
    </source>
</reference>
<evidence type="ECO:0000256" key="1">
    <source>
        <dbReference type="ARBA" id="ARBA00004141"/>
    </source>
</evidence>
<sequence>MEIEILIQSTSKVIFIIAILYQYRYNRLHRSIYGLSYDMYILSLINCFLSIWCTLNYKFSPLIRQQLGNRYPLFYSIDDNSDIPISLALLILDITTLFISLFVLRQLIMYRSSKHVHQGISKFCISVILLFAIFNVFTYTCACYNLPISSGRFGVFYLEHINYMWVEGNLLGSFILLPQISLNWMGQSTTGLSSKFVVLSFISILTNLLGSNLAPQNLLFYERAFNFKPNFVQIIQFLSIIIILSQAQYFYRGLKPHLPKGKSFL</sequence>
<protein>
    <submittedName>
        <fullName evidence="6">Uncharacterized protein</fullName>
    </submittedName>
</protein>
<keyword evidence="4 5" id="KW-0472">Membrane</keyword>
<dbReference type="OMA" id="YQAQFLY"/>
<keyword evidence="7" id="KW-1185">Reference proteome</keyword>
<dbReference type="KEGG" id="vpo:Kpol_1050p3"/>
<dbReference type="eggNOG" id="ENOG502RXGR">
    <property type="taxonomic scope" value="Eukaryota"/>
</dbReference>
<feature type="transmembrane region" description="Helical" evidence="5">
    <location>
        <begin position="234"/>
        <end position="251"/>
    </location>
</feature>